<accession>A0AAV9QVI7</accession>
<keyword evidence="3" id="KW-1185">Reference proteome</keyword>
<dbReference type="Proteomes" id="UP001311232">
    <property type="component" value="Unassembled WGS sequence"/>
</dbReference>
<evidence type="ECO:0008006" key="4">
    <source>
        <dbReference type="Google" id="ProtNLM"/>
    </source>
</evidence>
<feature type="compositionally biased region" description="Polar residues" evidence="1">
    <location>
        <begin position="9"/>
        <end position="21"/>
    </location>
</feature>
<evidence type="ECO:0000313" key="2">
    <source>
        <dbReference type="EMBL" id="KAK5599815.1"/>
    </source>
</evidence>
<evidence type="ECO:0000256" key="1">
    <source>
        <dbReference type="SAM" id="MobiDB-lite"/>
    </source>
</evidence>
<dbReference type="AlphaFoldDB" id="A0AAV9QVI7"/>
<comment type="caution">
    <text evidence="2">The sequence shown here is derived from an EMBL/GenBank/DDBJ whole genome shotgun (WGS) entry which is preliminary data.</text>
</comment>
<feature type="region of interest" description="Disordered" evidence="1">
    <location>
        <begin position="1"/>
        <end position="22"/>
    </location>
</feature>
<name>A0AAV9QVI7_9TELE</name>
<gene>
    <name evidence="2" type="ORF">CRENBAI_015375</name>
</gene>
<evidence type="ECO:0000313" key="3">
    <source>
        <dbReference type="Proteomes" id="UP001311232"/>
    </source>
</evidence>
<proteinExistence type="predicted"/>
<dbReference type="EMBL" id="JAHHUM010002913">
    <property type="protein sequence ID" value="KAK5599815.1"/>
    <property type="molecule type" value="Genomic_DNA"/>
</dbReference>
<reference evidence="2 3" key="1">
    <citation type="submission" date="2021-06" db="EMBL/GenBank/DDBJ databases">
        <authorList>
            <person name="Palmer J.M."/>
        </authorList>
    </citation>
    <scope>NUCLEOTIDE SEQUENCE [LARGE SCALE GENOMIC DNA]</scope>
    <source>
        <strain evidence="2 3">MEX-2019</strain>
        <tissue evidence="2">Muscle</tissue>
    </source>
</reference>
<sequence>MARRPHGQIGSSQELPKTTTKAIGFRQLRKATPPSRENRWIRRRLEVPNSLHLCRKHINHKMARSGRPLLSFIRTGLLLAIVLLPEFLAAVPVGQDKQEEAAAISDDVKAEAMANLKKLVRNRRNVPVLAVPQFKRVPDFWGWYKYFMETHNQEGVEDLDRLYLAYLQNKHRSEEGPTFNHYLKHLSEIYKTCADSDDPECIAEFTSKPKATVVMPAPFKAAPIRMCNPYLDPYCLYPISSKAAVPEPEPAPAKVPAPILTPVLPMPLRGPTGYYYYAPVLEPFLSAEQRSELLRICQPEDVECLQYHLRAAFGYRPVLGPAPSYAALKCDPKDPYCMPPLVQKAPTGFYHLMYPSCDPSVDPLCVSKVAAPAPLAAGEAPKEQHCNPLFDAGCNPLTATRLSGLTKPVLEYAPKDKPIPPAAPLNCDPRTNPYCILAAAAALRRPPPQLPEHQVRYQLGVRGKTKEGYDCYVHYDKDCTPVKSGSEASARFCHPYDPNCAKFAPPASIEAPKLGKDGIILPDPDCDPEYDYNCRLRRSEPAASADEPIADDENVADEPAKEAAVQQSAVPRFEDFLRGVLSQQ</sequence>
<organism evidence="2 3">
    <name type="scientific">Crenichthys baileyi</name>
    <name type="common">White River springfish</name>
    <dbReference type="NCBI Taxonomy" id="28760"/>
    <lineage>
        <taxon>Eukaryota</taxon>
        <taxon>Metazoa</taxon>
        <taxon>Chordata</taxon>
        <taxon>Craniata</taxon>
        <taxon>Vertebrata</taxon>
        <taxon>Euteleostomi</taxon>
        <taxon>Actinopterygii</taxon>
        <taxon>Neopterygii</taxon>
        <taxon>Teleostei</taxon>
        <taxon>Neoteleostei</taxon>
        <taxon>Acanthomorphata</taxon>
        <taxon>Ovalentaria</taxon>
        <taxon>Atherinomorphae</taxon>
        <taxon>Cyprinodontiformes</taxon>
        <taxon>Goodeidae</taxon>
        <taxon>Crenichthys</taxon>
    </lineage>
</organism>
<protein>
    <recommendedName>
        <fullName evidence="4">Actinodin2</fullName>
    </recommendedName>
</protein>